<keyword evidence="1" id="KW-0732">Signal</keyword>
<dbReference type="Gene3D" id="2.60.40.2700">
    <property type="match status" value="1"/>
</dbReference>
<comment type="caution">
    <text evidence="4">The sequence shown here is derived from an EMBL/GenBank/DDBJ whole genome shotgun (WGS) entry which is preliminary data.</text>
</comment>
<evidence type="ECO:0000259" key="2">
    <source>
        <dbReference type="Pfam" id="PF18962"/>
    </source>
</evidence>
<reference evidence="4 5" key="1">
    <citation type="submission" date="2018-06" db="EMBL/GenBank/DDBJ databases">
        <title>Pedobacter endophyticus sp. nov., an endophytic bacterium isolated from a leaf of Triticum aestivum.</title>
        <authorList>
            <person name="Zhang L."/>
        </authorList>
    </citation>
    <scope>NUCLEOTIDE SEQUENCE [LARGE SCALE GENOMIC DNA]</scope>
    <source>
        <strain evidence="4 5">CM134L-2</strain>
    </source>
</reference>
<evidence type="ECO:0000259" key="3">
    <source>
        <dbReference type="Pfam" id="PF23197"/>
    </source>
</evidence>
<accession>A0A3S3SUY2</accession>
<dbReference type="AlphaFoldDB" id="A0A3S3SUY2"/>
<evidence type="ECO:0000313" key="5">
    <source>
        <dbReference type="Proteomes" id="UP000284120"/>
    </source>
</evidence>
<keyword evidence="5" id="KW-1185">Reference proteome</keyword>
<dbReference type="NCBIfam" id="TIGR04183">
    <property type="entry name" value="Por_Secre_tail"/>
    <property type="match status" value="1"/>
</dbReference>
<dbReference type="Pfam" id="PF18962">
    <property type="entry name" value="Por_Secre_tail"/>
    <property type="match status" value="1"/>
</dbReference>
<gene>
    <name evidence="4" type="ORF">DPV69_07385</name>
</gene>
<evidence type="ECO:0000256" key="1">
    <source>
        <dbReference type="SAM" id="SignalP"/>
    </source>
</evidence>
<evidence type="ECO:0000313" key="4">
    <source>
        <dbReference type="EMBL" id="RWU08197.1"/>
    </source>
</evidence>
<proteinExistence type="predicted"/>
<dbReference type="RefSeq" id="WP_113646722.1">
    <property type="nucleotide sequence ID" value="NZ_QMHN01000002.1"/>
</dbReference>
<dbReference type="EMBL" id="SAYW01000002">
    <property type="protein sequence ID" value="RWU08197.1"/>
    <property type="molecule type" value="Genomic_DNA"/>
</dbReference>
<sequence>MMKDYKSAAKKLLGAMLLTMLGAASQSAWATVGVGDIAVVGYNSDGSTTTKDFAVVTLATINSGETIFITDKGWTATSGGSFMADITTEGIFSWTTTGVIKKGTVIRFAITSGASPSVVSSPAVGTLTVVNGWTSTATASPFGTNGDQVLIYQGSLASPTFIFGFNAGNLGADVVNGWNTTATSGNSLSNLPTGLANGTNAIGFPTTTVSSLDNYAYTGAVGGTKADMLARICNRSNWGSDDAVTYDLVPGSATGSFPGTNPIFNTVPTASAVSHTGTLELGETLTGAYTYTDTDGDAETGSTFKWFRSDNGSGLNKVQLAPVTKTYVLTAADVNKFISFQVTVNDGSVAGTAVESALRGPISGTLPVRLIDFSAKADAGNSVRLTWRVAQQRNNKAFIIHRKGDGGEFTKVGEVAAGVAEIYTFTDRFPRNGNNYYRLSQLDDDGTMADLAEGAAHISFLGGAFAAYPNPTTGTATVDLGAGRFERAELTDLSGKVMATKKISAGEERISFDLSSSPKGVYLIRIIGNGETIVRKVSRK</sequence>
<dbReference type="InterPro" id="IPR026444">
    <property type="entry name" value="Secre_tail"/>
</dbReference>
<dbReference type="InterPro" id="IPR056284">
    <property type="entry name" value="AIR9-like_A9"/>
</dbReference>
<feature type="signal peptide" evidence="1">
    <location>
        <begin position="1"/>
        <end position="30"/>
    </location>
</feature>
<protein>
    <submittedName>
        <fullName evidence="4">T9SS type A sorting domain-containing protein</fullName>
    </submittedName>
</protein>
<organism evidence="4 5">
    <name type="scientific">Pedobacter chitinilyticus</name>
    <dbReference type="NCBI Taxonomy" id="2233776"/>
    <lineage>
        <taxon>Bacteria</taxon>
        <taxon>Pseudomonadati</taxon>
        <taxon>Bacteroidota</taxon>
        <taxon>Sphingobacteriia</taxon>
        <taxon>Sphingobacteriales</taxon>
        <taxon>Sphingobacteriaceae</taxon>
        <taxon>Pedobacter</taxon>
    </lineage>
</organism>
<dbReference type="Pfam" id="PF23197">
    <property type="entry name" value="IG_AIR9"/>
    <property type="match status" value="1"/>
</dbReference>
<feature type="chain" id="PRO_5018576017" evidence="1">
    <location>
        <begin position="31"/>
        <end position="540"/>
    </location>
</feature>
<name>A0A3S3SUY2_9SPHI</name>
<feature type="domain" description="Secretion system C-terminal sorting" evidence="2">
    <location>
        <begin position="468"/>
        <end position="537"/>
    </location>
</feature>
<dbReference type="Proteomes" id="UP000284120">
    <property type="component" value="Unassembled WGS sequence"/>
</dbReference>
<dbReference type="OrthoDB" id="9805017at2"/>
<feature type="domain" description="AIR9-like A9" evidence="3">
    <location>
        <begin position="272"/>
        <end position="354"/>
    </location>
</feature>